<evidence type="ECO:0000256" key="1">
    <source>
        <dbReference type="SAM" id="MobiDB-lite"/>
    </source>
</evidence>
<evidence type="ECO:0000313" key="3">
    <source>
        <dbReference type="Proteomes" id="UP001217918"/>
    </source>
</evidence>
<comment type="caution">
    <text evidence="2">The sequence shown here is derived from an EMBL/GenBank/DDBJ whole genome shotgun (WGS) entry which is preliminary data.</text>
</comment>
<feature type="region of interest" description="Disordered" evidence="1">
    <location>
        <begin position="47"/>
        <end position="94"/>
    </location>
</feature>
<sequence>MSRLGQQFSTARQRRRPRQRLHRLLQQLQHLLACAQSRQRALVFQGGELVEGADPPGPAPQRQPAGAAHARRQQGGPGGLDEGGGHEGVAGDHV</sequence>
<dbReference type="Proteomes" id="UP001217918">
    <property type="component" value="Unassembled WGS sequence"/>
</dbReference>
<keyword evidence="3" id="KW-1185">Reference proteome</keyword>
<accession>A0AAD9I475</accession>
<feature type="compositionally biased region" description="Basic and acidic residues" evidence="1">
    <location>
        <begin position="83"/>
        <end position="94"/>
    </location>
</feature>
<reference evidence="2" key="1">
    <citation type="journal article" date="2023" name="Mol. Plant Microbe Interact.">
        <title>Elucidating the Obligate Nature and Biological Capacity of an Invasive Fungal Corn Pathogen.</title>
        <authorList>
            <person name="MacCready J.S."/>
            <person name="Roggenkamp E.M."/>
            <person name="Gdanetz K."/>
            <person name="Chilvers M.I."/>
        </authorList>
    </citation>
    <scope>NUCLEOTIDE SEQUENCE</scope>
    <source>
        <strain evidence="2">PM02</strain>
    </source>
</reference>
<feature type="compositionally biased region" description="Polar residues" evidence="1">
    <location>
        <begin position="1"/>
        <end position="11"/>
    </location>
</feature>
<proteinExistence type="predicted"/>
<name>A0AAD9I475_9PEZI</name>
<organism evidence="2 3">
    <name type="scientific">Phyllachora maydis</name>
    <dbReference type="NCBI Taxonomy" id="1825666"/>
    <lineage>
        <taxon>Eukaryota</taxon>
        <taxon>Fungi</taxon>
        <taxon>Dikarya</taxon>
        <taxon>Ascomycota</taxon>
        <taxon>Pezizomycotina</taxon>
        <taxon>Sordariomycetes</taxon>
        <taxon>Sordariomycetidae</taxon>
        <taxon>Phyllachorales</taxon>
        <taxon>Phyllachoraceae</taxon>
        <taxon>Phyllachora</taxon>
    </lineage>
</organism>
<protein>
    <submittedName>
        <fullName evidence="2">Uncharacterized protein</fullName>
    </submittedName>
</protein>
<evidence type="ECO:0000313" key="2">
    <source>
        <dbReference type="EMBL" id="KAK2069952.1"/>
    </source>
</evidence>
<dbReference type="EMBL" id="JAQQPM010000003">
    <property type="protein sequence ID" value="KAK2069952.1"/>
    <property type="molecule type" value="Genomic_DNA"/>
</dbReference>
<feature type="region of interest" description="Disordered" evidence="1">
    <location>
        <begin position="1"/>
        <end position="20"/>
    </location>
</feature>
<gene>
    <name evidence="2" type="ORF">P8C59_004491</name>
</gene>
<dbReference type="AlphaFoldDB" id="A0AAD9I475"/>